<keyword evidence="3" id="KW-1185">Reference proteome</keyword>
<sequence length="100" mass="10905">MKMLQASQEKLKPPHNSENAINGVNNMNGIGEIGESIANALATTTNPFIFGNFTIVTASTTTQSFVTKEKLQKLLDHKSKSINFSKLNLKLPYPVSVAIK</sequence>
<dbReference type="Gramene" id="EOY13667">
    <property type="protein sequence ID" value="EOY13667"/>
    <property type="gene ID" value="TCM_032305"/>
</dbReference>
<evidence type="ECO:0000313" key="2">
    <source>
        <dbReference type="EMBL" id="EOY13667.1"/>
    </source>
</evidence>
<protein>
    <submittedName>
        <fullName evidence="2">Uncharacterized protein</fullName>
    </submittedName>
</protein>
<reference evidence="2 3" key="1">
    <citation type="journal article" date="2013" name="Genome Biol.">
        <title>The genome sequence of the most widely cultivated cacao type and its use to identify candidate genes regulating pod color.</title>
        <authorList>
            <person name="Motamayor J.C."/>
            <person name="Mockaitis K."/>
            <person name="Schmutz J."/>
            <person name="Haiminen N."/>
            <person name="Iii D.L."/>
            <person name="Cornejo O."/>
            <person name="Findley S.D."/>
            <person name="Zheng P."/>
            <person name="Utro F."/>
            <person name="Royaert S."/>
            <person name="Saski C."/>
            <person name="Jenkins J."/>
            <person name="Podicheti R."/>
            <person name="Zhao M."/>
            <person name="Scheffler B.E."/>
            <person name="Stack J.C."/>
            <person name="Feltus F.A."/>
            <person name="Mustiga G.M."/>
            <person name="Amores F."/>
            <person name="Phillips W."/>
            <person name="Marelli J.P."/>
            <person name="May G.D."/>
            <person name="Shapiro H."/>
            <person name="Ma J."/>
            <person name="Bustamante C.D."/>
            <person name="Schnell R.J."/>
            <person name="Main D."/>
            <person name="Gilbert D."/>
            <person name="Parida L."/>
            <person name="Kuhn D.N."/>
        </authorList>
    </citation>
    <scope>NUCLEOTIDE SEQUENCE [LARGE SCALE GENOMIC DNA]</scope>
    <source>
        <strain evidence="3">cv. Matina 1-6</strain>
    </source>
</reference>
<evidence type="ECO:0000313" key="3">
    <source>
        <dbReference type="Proteomes" id="UP000026915"/>
    </source>
</evidence>
<accession>A0A061FAH3</accession>
<dbReference type="EMBL" id="CM001885">
    <property type="protein sequence ID" value="EOY13667.1"/>
    <property type="molecule type" value="Genomic_DNA"/>
</dbReference>
<dbReference type="Proteomes" id="UP000026915">
    <property type="component" value="Chromosome 7"/>
</dbReference>
<proteinExistence type="predicted"/>
<dbReference type="HOGENOM" id="CLU_2311278_0_0_1"/>
<evidence type="ECO:0000256" key="1">
    <source>
        <dbReference type="SAM" id="MobiDB-lite"/>
    </source>
</evidence>
<gene>
    <name evidence="2" type="ORF">TCM_032305</name>
</gene>
<feature type="region of interest" description="Disordered" evidence="1">
    <location>
        <begin position="1"/>
        <end position="23"/>
    </location>
</feature>
<organism evidence="2 3">
    <name type="scientific">Theobroma cacao</name>
    <name type="common">Cacao</name>
    <name type="synonym">Cocoa</name>
    <dbReference type="NCBI Taxonomy" id="3641"/>
    <lineage>
        <taxon>Eukaryota</taxon>
        <taxon>Viridiplantae</taxon>
        <taxon>Streptophyta</taxon>
        <taxon>Embryophyta</taxon>
        <taxon>Tracheophyta</taxon>
        <taxon>Spermatophyta</taxon>
        <taxon>Magnoliopsida</taxon>
        <taxon>eudicotyledons</taxon>
        <taxon>Gunneridae</taxon>
        <taxon>Pentapetalae</taxon>
        <taxon>rosids</taxon>
        <taxon>malvids</taxon>
        <taxon>Malvales</taxon>
        <taxon>Malvaceae</taxon>
        <taxon>Byttnerioideae</taxon>
        <taxon>Theobroma</taxon>
    </lineage>
</organism>
<name>A0A061FAH3_THECC</name>
<dbReference type="AlphaFoldDB" id="A0A061FAH3"/>
<dbReference type="InParanoid" id="A0A061FAH3"/>